<keyword evidence="2" id="KW-0413">Isomerase</keyword>
<sequence length="192" mass="20003">MDVLNTGADSSLTRIVRELDSVIERLVHDDPYALGVLADLVAEAPRVFVLGAGRSGLALRMTAMRLMHLGLDVHVVGEVTSPAIGKGDVLLTASGSGTTAGIVRAATTAVRAGALVASITTASQSPLAQLSVATVIVPAADKRDRSGNASAQYAGSLFEQTVVIVGDALFHALWRRSGQNADQLWPRHANIE</sequence>
<comment type="similarity">
    <text evidence="1">Belongs to the SIS family. PHI subfamily.</text>
</comment>
<evidence type="ECO:0000313" key="2">
    <source>
        <dbReference type="EMBL" id="SDK42644.1"/>
    </source>
</evidence>
<dbReference type="NCBIfam" id="TIGR03127">
    <property type="entry name" value="RuMP_HxlB"/>
    <property type="match status" value="1"/>
</dbReference>
<dbReference type="InterPro" id="IPR017552">
    <property type="entry name" value="PHI/rmpB"/>
</dbReference>
<keyword evidence="3" id="KW-1185">Reference proteome</keyword>
<dbReference type="CDD" id="cd05005">
    <property type="entry name" value="SIS_PHI"/>
    <property type="match status" value="1"/>
</dbReference>
<dbReference type="InterPro" id="IPR046348">
    <property type="entry name" value="SIS_dom_sf"/>
</dbReference>
<name>A0A1G9BTZ7_9MICO</name>
<dbReference type="PANTHER" id="PTHR43443:SF1">
    <property type="entry name" value="3-HEXULOSE-6-PHOSPHATE ISOMERASE"/>
    <property type="match status" value="1"/>
</dbReference>
<evidence type="ECO:0000256" key="1">
    <source>
        <dbReference type="ARBA" id="ARBA00009235"/>
    </source>
</evidence>
<dbReference type="Proteomes" id="UP000198701">
    <property type="component" value="Unassembled WGS sequence"/>
</dbReference>
<protein>
    <submittedName>
        <fullName evidence="2">6-phospho-3-hexuloisomerase</fullName>
    </submittedName>
</protein>
<dbReference type="Pfam" id="PF01380">
    <property type="entry name" value="SIS"/>
    <property type="match status" value="1"/>
</dbReference>
<proteinExistence type="inferred from homology"/>
<dbReference type="GO" id="GO:1901135">
    <property type="term" value="P:carbohydrate derivative metabolic process"/>
    <property type="evidence" value="ECO:0007669"/>
    <property type="project" value="InterPro"/>
</dbReference>
<dbReference type="GO" id="GO:0097367">
    <property type="term" value="F:carbohydrate derivative binding"/>
    <property type="evidence" value="ECO:0007669"/>
    <property type="project" value="InterPro"/>
</dbReference>
<organism evidence="2 3">
    <name type="scientific">Cryobacterium psychrotolerans</name>
    <dbReference type="NCBI Taxonomy" id="386301"/>
    <lineage>
        <taxon>Bacteria</taxon>
        <taxon>Bacillati</taxon>
        <taxon>Actinomycetota</taxon>
        <taxon>Actinomycetes</taxon>
        <taxon>Micrococcales</taxon>
        <taxon>Microbacteriaceae</taxon>
        <taxon>Cryobacterium</taxon>
    </lineage>
</organism>
<reference evidence="2 3" key="1">
    <citation type="submission" date="2016-10" db="EMBL/GenBank/DDBJ databases">
        <authorList>
            <person name="de Groot N.N."/>
        </authorList>
    </citation>
    <scope>NUCLEOTIDE SEQUENCE [LARGE SCALE GENOMIC DNA]</scope>
    <source>
        <strain evidence="2 3">CGMCC 1.5382</strain>
    </source>
</reference>
<dbReference type="InterPro" id="IPR001347">
    <property type="entry name" value="SIS_dom"/>
</dbReference>
<dbReference type="PANTHER" id="PTHR43443">
    <property type="entry name" value="3-HEXULOSE-6-PHOSPHATE ISOMERASE"/>
    <property type="match status" value="1"/>
</dbReference>
<dbReference type="OrthoDB" id="9797832at2"/>
<evidence type="ECO:0000313" key="3">
    <source>
        <dbReference type="Proteomes" id="UP000198701"/>
    </source>
</evidence>
<accession>A0A1G9BTZ7</accession>
<dbReference type="EMBL" id="FNFU01000006">
    <property type="protein sequence ID" value="SDK42644.1"/>
    <property type="molecule type" value="Genomic_DNA"/>
</dbReference>
<gene>
    <name evidence="2" type="ORF">SAMN05216282_10619</name>
</gene>
<dbReference type="SUPFAM" id="SSF53697">
    <property type="entry name" value="SIS domain"/>
    <property type="match status" value="1"/>
</dbReference>
<dbReference type="PROSITE" id="PS51464">
    <property type="entry name" value="SIS"/>
    <property type="match status" value="1"/>
</dbReference>
<dbReference type="AlphaFoldDB" id="A0A1G9BTZ7"/>
<dbReference type="STRING" id="386301.SAMN05216282_10619"/>
<dbReference type="GO" id="GO:0016853">
    <property type="term" value="F:isomerase activity"/>
    <property type="evidence" value="ECO:0007669"/>
    <property type="project" value="UniProtKB-KW"/>
</dbReference>
<dbReference type="Gene3D" id="3.40.50.10490">
    <property type="entry name" value="Glucose-6-phosphate isomerase like protein, domain 1"/>
    <property type="match status" value="1"/>
</dbReference>